<evidence type="ECO:0000313" key="3">
    <source>
        <dbReference type="Proteomes" id="UP000794436"/>
    </source>
</evidence>
<protein>
    <submittedName>
        <fullName evidence="2">Uncharacterized protein</fullName>
    </submittedName>
</protein>
<organism evidence="2 3">
    <name type="scientific">Pythium oligandrum</name>
    <name type="common">Mycoparasitic fungus</name>
    <dbReference type="NCBI Taxonomy" id="41045"/>
    <lineage>
        <taxon>Eukaryota</taxon>
        <taxon>Sar</taxon>
        <taxon>Stramenopiles</taxon>
        <taxon>Oomycota</taxon>
        <taxon>Peronosporomycetes</taxon>
        <taxon>Pythiales</taxon>
        <taxon>Pythiaceae</taxon>
        <taxon>Pythium</taxon>
    </lineage>
</organism>
<reference evidence="2" key="1">
    <citation type="submission" date="2019-03" db="EMBL/GenBank/DDBJ databases">
        <title>Long read genome sequence of the mycoparasitic Pythium oligandrum ATCC 38472 isolated from sugarbeet rhizosphere.</title>
        <authorList>
            <person name="Gaulin E."/>
        </authorList>
    </citation>
    <scope>NUCLEOTIDE SEQUENCE</scope>
    <source>
        <strain evidence="2">ATCC 38472_TT</strain>
    </source>
</reference>
<evidence type="ECO:0000256" key="1">
    <source>
        <dbReference type="SAM" id="Coils"/>
    </source>
</evidence>
<sequence>MTTEYARQRLVNNGGVSPVAMDVTRSMPQQQREKKSVKGTYVVPHDDDDPWTELQEPLRMAAREASDYKKTLASSRVARDKLMRVMEDLILKEAELASAYELFDYSRQRYARDHDEIVERLEHYEQLLRDAQAQEAALQADGVDVILTTEQERERWRHTKVMVHATLPQLLGQLEESIDFNNAKIRQIHDKMEEIRAQRLCVREEIAEKEEDIALALASATK</sequence>
<dbReference type="OrthoDB" id="166852at2759"/>
<dbReference type="Proteomes" id="UP000794436">
    <property type="component" value="Unassembled WGS sequence"/>
</dbReference>
<feature type="coiled-coil region" evidence="1">
    <location>
        <begin position="114"/>
        <end position="141"/>
    </location>
</feature>
<keyword evidence="3" id="KW-1185">Reference proteome</keyword>
<evidence type="ECO:0000313" key="2">
    <source>
        <dbReference type="EMBL" id="TMW69029.1"/>
    </source>
</evidence>
<comment type="caution">
    <text evidence="2">The sequence shown here is derived from an EMBL/GenBank/DDBJ whole genome shotgun (WGS) entry which is preliminary data.</text>
</comment>
<proteinExistence type="predicted"/>
<dbReference type="EMBL" id="SPLM01000001">
    <property type="protein sequence ID" value="TMW69029.1"/>
    <property type="molecule type" value="Genomic_DNA"/>
</dbReference>
<keyword evidence="1" id="KW-0175">Coiled coil</keyword>
<name>A0A8K1FQ44_PYTOL</name>
<dbReference type="AlphaFoldDB" id="A0A8K1FQ44"/>
<gene>
    <name evidence="2" type="ORF">Poli38472_001185</name>
</gene>
<accession>A0A8K1FQ44</accession>